<protein>
    <submittedName>
        <fullName evidence="2">Sarcosine oxidase, gamma subunit family, heterotetrameric form</fullName>
    </submittedName>
</protein>
<sequence>MADALTRTPALAGAPSGRFGLAAGAAPQVAVEALADLAMAQAFAAPGVDLDARLAGRGELRRLGPGQRLVMGATAQALGDLAPEVSAVEQSGSRARIGVSGPGAAVLLARGVGADLHPSRFAEGASAPMLFGRIGIVLARQGAERWEVLVPRSYALSLWEELLEAGRSLGLEARGPGGR</sequence>
<reference evidence="2 3" key="1">
    <citation type="submission" date="2016-10" db="EMBL/GenBank/DDBJ databases">
        <authorList>
            <person name="de Groot N.N."/>
        </authorList>
    </citation>
    <scope>NUCLEOTIDE SEQUENCE [LARGE SCALE GENOMIC DNA]</scope>
    <source>
        <strain evidence="2 3">CGMCC 1.11030</strain>
    </source>
</reference>
<gene>
    <name evidence="2" type="ORF">SAMN05216258_101384</name>
</gene>
<organism evidence="2 3">
    <name type="scientific">Albimonas pacifica</name>
    <dbReference type="NCBI Taxonomy" id="1114924"/>
    <lineage>
        <taxon>Bacteria</taxon>
        <taxon>Pseudomonadati</taxon>
        <taxon>Pseudomonadota</taxon>
        <taxon>Alphaproteobacteria</taxon>
        <taxon>Rhodobacterales</taxon>
        <taxon>Paracoccaceae</taxon>
        <taxon>Albimonas</taxon>
    </lineage>
</organism>
<dbReference type="RefSeq" id="WP_092857260.1">
    <property type="nucleotide sequence ID" value="NZ_FOQH01000001.1"/>
</dbReference>
<evidence type="ECO:0000313" key="3">
    <source>
        <dbReference type="Proteomes" id="UP000199377"/>
    </source>
</evidence>
<dbReference type="Proteomes" id="UP000199377">
    <property type="component" value="Unassembled WGS sequence"/>
</dbReference>
<dbReference type="EMBL" id="FOQH01000001">
    <property type="protein sequence ID" value="SFH66434.1"/>
    <property type="molecule type" value="Genomic_DNA"/>
</dbReference>
<name>A0A1I3BVT4_9RHOB</name>
<keyword evidence="3" id="KW-1185">Reference proteome</keyword>
<dbReference type="InterPro" id="IPR027266">
    <property type="entry name" value="TrmE/GcvT-like"/>
</dbReference>
<dbReference type="STRING" id="1114924.SAMN05216258_101384"/>
<evidence type="ECO:0000313" key="2">
    <source>
        <dbReference type="EMBL" id="SFH66434.1"/>
    </source>
</evidence>
<evidence type="ECO:0000259" key="1">
    <source>
        <dbReference type="Pfam" id="PF01571"/>
    </source>
</evidence>
<accession>A0A1I3BVT4</accession>
<dbReference type="Pfam" id="PF01571">
    <property type="entry name" value="GCV_T"/>
    <property type="match status" value="1"/>
</dbReference>
<dbReference type="Gene3D" id="3.30.1360.120">
    <property type="entry name" value="Probable tRNA modification gtpase trme, domain 1"/>
    <property type="match status" value="1"/>
</dbReference>
<dbReference type="InterPro" id="IPR006222">
    <property type="entry name" value="GCVT_N"/>
</dbReference>
<dbReference type="OrthoDB" id="7350722at2"/>
<feature type="domain" description="GCVT N-terminal" evidence="1">
    <location>
        <begin position="80"/>
        <end position="175"/>
    </location>
</feature>
<dbReference type="SUPFAM" id="SSF103025">
    <property type="entry name" value="Folate-binding domain"/>
    <property type="match status" value="1"/>
</dbReference>
<dbReference type="AlphaFoldDB" id="A0A1I3BVT4"/>
<proteinExistence type="predicted"/>